<keyword evidence="3" id="KW-1185">Reference proteome</keyword>
<comment type="caution">
    <text evidence="2">The sequence shown here is derived from an EMBL/GenBank/DDBJ whole genome shotgun (WGS) entry which is preliminary data.</text>
</comment>
<dbReference type="InterPro" id="IPR025558">
    <property type="entry name" value="DUF4283"/>
</dbReference>
<gene>
    <name evidence="2" type="ORF">Golob_000868</name>
</gene>
<sequence>MEKEIARLNIEDGKEEVMKNTMTNLWHPLRGVQISDLRGRRYLFKFFHEMDIDWVVNGTPWTFNNHLLMIH</sequence>
<feature type="domain" description="DUF4283" evidence="1">
    <location>
        <begin position="16"/>
        <end position="70"/>
    </location>
</feature>
<dbReference type="Proteomes" id="UP000593572">
    <property type="component" value="Unassembled WGS sequence"/>
</dbReference>
<dbReference type="AlphaFoldDB" id="A0A7J8N9H2"/>
<protein>
    <recommendedName>
        <fullName evidence="1">DUF4283 domain-containing protein</fullName>
    </recommendedName>
</protein>
<name>A0A7J8N9H2_9ROSI</name>
<evidence type="ECO:0000313" key="2">
    <source>
        <dbReference type="EMBL" id="MBA0573601.1"/>
    </source>
</evidence>
<dbReference type="Pfam" id="PF14111">
    <property type="entry name" value="DUF4283"/>
    <property type="match status" value="1"/>
</dbReference>
<accession>A0A7J8N9H2</accession>
<reference evidence="2 3" key="1">
    <citation type="journal article" date="2019" name="Genome Biol. Evol.">
        <title>Insights into the evolution of the New World diploid cottons (Gossypium, subgenus Houzingenia) based on genome sequencing.</title>
        <authorList>
            <person name="Grover C.E."/>
            <person name="Arick M.A. 2nd"/>
            <person name="Thrash A."/>
            <person name="Conover J.L."/>
            <person name="Sanders W.S."/>
            <person name="Peterson D.G."/>
            <person name="Frelichowski J.E."/>
            <person name="Scheffler J.A."/>
            <person name="Scheffler B.E."/>
            <person name="Wendel J.F."/>
        </authorList>
    </citation>
    <scope>NUCLEOTIDE SEQUENCE [LARGE SCALE GENOMIC DNA]</scope>
    <source>
        <strain evidence="2">157</strain>
        <tissue evidence="2">Leaf</tissue>
    </source>
</reference>
<organism evidence="2 3">
    <name type="scientific">Gossypium lobatum</name>
    <dbReference type="NCBI Taxonomy" id="34289"/>
    <lineage>
        <taxon>Eukaryota</taxon>
        <taxon>Viridiplantae</taxon>
        <taxon>Streptophyta</taxon>
        <taxon>Embryophyta</taxon>
        <taxon>Tracheophyta</taxon>
        <taxon>Spermatophyta</taxon>
        <taxon>Magnoliopsida</taxon>
        <taxon>eudicotyledons</taxon>
        <taxon>Gunneridae</taxon>
        <taxon>Pentapetalae</taxon>
        <taxon>rosids</taxon>
        <taxon>malvids</taxon>
        <taxon>Malvales</taxon>
        <taxon>Malvaceae</taxon>
        <taxon>Malvoideae</taxon>
        <taxon>Gossypium</taxon>
    </lineage>
</organism>
<proteinExistence type="predicted"/>
<evidence type="ECO:0000313" key="3">
    <source>
        <dbReference type="Proteomes" id="UP000593572"/>
    </source>
</evidence>
<dbReference type="EMBL" id="JABEZX010000013">
    <property type="protein sequence ID" value="MBA0573601.1"/>
    <property type="molecule type" value="Genomic_DNA"/>
</dbReference>
<evidence type="ECO:0000259" key="1">
    <source>
        <dbReference type="Pfam" id="PF14111"/>
    </source>
</evidence>